<keyword evidence="6" id="KW-0028">Amino-acid biosynthesis</keyword>
<keyword evidence="9" id="KW-0486">Methionine biosynthesis</keyword>
<evidence type="ECO:0000256" key="3">
    <source>
        <dbReference type="ARBA" id="ARBA00006753"/>
    </source>
</evidence>
<sequence>MSRKNLNIGLFGFGCVGLGLYEVLQKTPGLKATISNICVKDKEKKRAIGKENFTFDKNDILNDESINVVVELIDDADAAFEIVSAALKKGKAVVSANKKMIAQHFTELLELQKEYNVPLLYEAACCASMPIIRNLEEYYDNDLLESIEGIVNGSTNYILTKTFSENLSYDEALLQAQEKGFAESNPILDTGGFDAKYKLLILLAHSFGYVAKPKDIFNIGIDNIGELELKYAREKKLKIKLVAQAFKSETGNISAFVIPKFVTPDDRLYNVDDVFNGIITKTSFADTHFFVGRGAGSLPTASAVLSDISALSYDYRYEYKKIYREENVSLTNDAQLKVLLRHKKEDAHALKHYFDEVEESYNNHDSGYITGVISLKNLIAIHAGNTGDRSFILIDVEKEAAVEKAFALAE</sequence>
<name>A0A2S1QZ39_9FLAO</name>
<evidence type="ECO:0000256" key="5">
    <source>
        <dbReference type="ARBA" id="ARBA00013376"/>
    </source>
</evidence>
<dbReference type="UniPathway" id="UPA00051">
    <property type="reaction ID" value="UER00465"/>
</dbReference>
<dbReference type="Pfam" id="PF00742">
    <property type="entry name" value="Homoserine_dh"/>
    <property type="match status" value="1"/>
</dbReference>
<comment type="pathway">
    <text evidence="2">Amino-acid biosynthesis; L-methionine biosynthesis via de novo pathway; L-homoserine from L-aspartate: step 3/3.</text>
</comment>
<dbReference type="AlphaFoldDB" id="A0A2S1QZ39"/>
<dbReference type="SUPFAM" id="SSF55347">
    <property type="entry name" value="Glyceraldehyde-3-phosphate dehydrogenase-like, C-terminal domain"/>
    <property type="match status" value="1"/>
</dbReference>
<dbReference type="GO" id="GO:0009086">
    <property type="term" value="P:methionine biosynthetic process"/>
    <property type="evidence" value="ECO:0007669"/>
    <property type="project" value="UniProtKB-KW"/>
</dbReference>
<keyword evidence="7" id="KW-0791">Threonine biosynthesis</keyword>
<dbReference type="KEGG" id="falb:HYN59_11465"/>
<dbReference type="OrthoDB" id="9808167at2"/>
<dbReference type="InterPro" id="IPR005106">
    <property type="entry name" value="Asp/hSer_DH_NAD-bd"/>
</dbReference>
<dbReference type="PANTHER" id="PTHR43331">
    <property type="entry name" value="HOMOSERINE DEHYDROGENASE"/>
    <property type="match status" value="1"/>
</dbReference>
<evidence type="ECO:0000259" key="11">
    <source>
        <dbReference type="Pfam" id="PF03447"/>
    </source>
</evidence>
<evidence type="ECO:0000256" key="7">
    <source>
        <dbReference type="ARBA" id="ARBA00022697"/>
    </source>
</evidence>
<dbReference type="NCBIfam" id="NF004976">
    <property type="entry name" value="PRK06349.1"/>
    <property type="match status" value="1"/>
</dbReference>
<reference evidence="12 13" key="1">
    <citation type="submission" date="2018-04" db="EMBL/GenBank/DDBJ databases">
        <title>Genome sequencing of Flavobacterium sp. HYN0059.</title>
        <authorList>
            <person name="Yi H."/>
            <person name="Baek C."/>
        </authorList>
    </citation>
    <scope>NUCLEOTIDE SEQUENCE [LARGE SCALE GENOMIC DNA]</scope>
    <source>
        <strain evidence="12 13">HYN0059</strain>
    </source>
</reference>
<dbReference type="RefSeq" id="WP_108778388.1">
    <property type="nucleotide sequence ID" value="NZ_CP029186.1"/>
</dbReference>
<evidence type="ECO:0000259" key="10">
    <source>
        <dbReference type="Pfam" id="PF00742"/>
    </source>
</evidence>
<evidence type="ECO:0000256" key="1">
    <source>
        <dbReference type="ARBA" id="ARBA00005056"/>
    </source>
</evidence>
<comment type="similarity">
    <text evidence="3">Belongs to the homoserine dehydrogenase family.</text>
</comment>
<dbReference type="FunFam" id="3.30.360.10:FF:000005">
    <property type="entry name" value="Homoserine dehydrogenase"/>
    <property type="match status" value="1"/>
</dbReference>
<evidence type="ECO:0000256" key="4">
    <source>
        <dbReference type="ARBA" id="ARBA00013213"/>
    </source>
</evidence>
<dbReference type="UniPathway" id="UPA00050">
    <property type="reaction ID" value="UER00063"/>
</dbReference>
<organism evidence="12 13">
    <name type="scientific">Flavobacterium album</name>
    <dbReference type="NCBI Taxonomy" id="2175091"/>
    <lineage>
        <taxon>Bacteria</taxon>
        <taxon>Pseudomonadati</taxon>
        <taxon>Bacteroidota</taxon>
        <taxon>Flavobacteriia</taxon>
        <taxon>Flavobacteriales</taxon>
        <taxon>Flavobacteriaceae</taxon>
        <taxon>Flavobacterium</taxon>
    </lineage>
</organism>
<dbReference type="Gene3D" id="3.30.360.10">
    <property type="entry name" value="Dihydrodipicolinate Reductase, domain 2"/>
    <property type="match status" value="1"/>
</dbReference>
<comment type="pathway">
    <text evidence="1">Amino-acid biosynthesis; L-threonine biosynthesis; L-threonine from L-aspartate: step 3/5.</text>
</comment>
<keyword evidence="13" id="KW-1185">Reference proteome</keyword>
<feature type="domain" description="Aspartate/homoserine dehydrogenase NAD-binding" evidence="11">
    <location>
        <begin position="12"/>
        <end position="122"/>
    </location>
</feature>
<dbReference type="EC" id="1.1.1.3" evidence="4"/>
<dbReference type="EMBL" id="CP029186">
    <property type="protein sequence ID" value="AWH85686.1"/>
    <property type="molecule type" value="Genomic_DNA"/>
</dbReference>
<feature type="domain" description="Homoserine dehydrogenase catalytic" evidence="10">
    <location>
        <begin position="130"/>
        <end position="308"/>
    </location>
</feature>
<dbReference type="Pfam" id="PF03447">
    <property type="entry name" value="NAD_binding_3"/>
    <property type="match status" value="1"/>
</dbReference>
<evidence type="ECO:0000256" key="2">
    <source>
        <dbReference type="ARBA" id="ARBA00005062"/>
    </source>
</evidence>
<dbReference type="GO" id="GO:0050661">
    <property type="term" value="F:NADP binding"/>
    <property type="evidence" value="ECO:0007669"/>
    <property type="project" value="InterPro"/>
</dbReference>
<gene>
    <name evidence="12" type="ORF">HYN59_11465</name>
</gene>
<dbReference type="GO" id="GO:0004412">
    <property type="term" value="F:homoserine dehydrogenase activity"/>
    <property type="evidence" value="ECO:0007669"/>
    <property type="project" value="UniProtKB-EC"/>
</dbReference>
<dbReference type="PANTHER" id="PTHR43331:SF1">
    <property type="entry name" value="HOMOSERINE DEHYDROGENASE"/>
    <property type="match status" value="1"/>
</dbReference>
<keyword evidence="8" id="KW-0560">Oxidoreductase</keyword>
<dbReference type="PROSITE" id="PS51257">
    <property type="entry name" value="PROKAR_LIPOPROTEIN"/>
    <property type="match status" value="1"/>
</dbReference>
<evidence type="ECO:0000313" key="13">
    <source>
        <dbReference type="Proteomes" id="UP000244929"/>
    </source>
</evidence>
<protein>
    <recommendedName>
        <fullName evidence="5">Homoserine dehydrogenase</fullName>
        <ecNumber evidence="4">1.1.1.3</ecNumber>
    </recommendedName>
</protein>
<proteinExistence type="inferred from homology"/>
<dbReference type="Gene3D" id="3.40.50.720">
    <property type="entry name" value="NAD(P)-binding Rossmann-like Domain"/>
    <property type="match status" value="1"/>
</dbReference>
<accession>A0A2S1QZ39</accession>
<evidence type="ECO:0000256" key="6">
    <source>
        <dbReference type="ARBA" id="ARBA00022605"/>
    </source>
</evidence>
<dbReference type="InterPro" id="IPR001342">
    <property type="entry name" value="HDH_cat"/>
</dbReference>
<evidence type="ECO:0000256" key="8">
    <source>
        <dbReference type="ARBA" id="ARBA00023002"/>
    </source>
</evidence>
<dbReference type="GO" id="GO:0009088">
    <property type="term" value="P:threonine biosynthetic process"/>
    <property type="evidence" value="ECO:0007669"/>
    <property type="project" value="UniProtKB-UniPathway"/>
</dbReference>
<dbReference type="InterPro" id="IPR036291">
    <property type="entry name" value="NAD(P)-bd_dom_sf"/>
</dbReference>
<dbReference type="SUPFAM" id="SSF51735">
    <property type="entry name" value="NAD(P)-binding Rossmann-fold domains"/>
    <property type="match status" value="1"/>
</dbReference>
<evidence type="ECO:0000313" key="12">
    <source>
        <dbReference type="EMBL" id="AWH85686.1"/>
    </source>
</evidence>
<evidence type="ECO:0000256" key="9">
    <source>
        <dbReference type="ARBA" id="ARBA00023167"/>
    </source>
</evidence>
<dbReference type="Proteomes" id="UP000244929">
    <property type="component" value="Chromosome"/>
</dbReference>